<keyword evidence="1" id="KW-1133">Transmembrane helix</keyword>
<proteinExistence type="predicted"/>
<reference evidence="2 3" key="1">
    <citation type="submission" date="2008-12" db="EMBL/GenBank/DDBJ databases">
        <authorList>
            <person name="Fulton L."/>
            <person name="Clifton S."/>
            <person name="Fulton B."/>
            <person name="Xu J."/>
            <person name="Minx P."/>
            <person name="Pepin K.H."/>
            <person name="Johnson M."/>
            <person name="Bhonagiri V."/>
            <person name="Nash W.E."/>
            <person name="Mardis E.R."/>
            <person name="Wilson R.K."/>
        </authorList>
    </citation>
    <scope>NUCLEOTIDE SEQUENCE [LARGE SCALE GENOMIC DNA]</scope>
    <source>
        <strain evidence="2 3">DSM 14838</strain>
    </source>
</reference>
<dbReference type="AlphaFoldDB" id="E2NBG1"/>
<feature type="transmembrane region" description="Helical" evidence="1">
    <location>
        <begin position="48"/>
        <end position="66"/>
    </location>
</feature>
<comment type="caution">
    <text evidence="2">The sequence shown here is derived from an EMBL/GenBank/DDBJ whole genome shotgun (WGS) entry which is preliminary data.</text>
</comment>
<name>E2NBG1_9BACE</name>
<keyword evidence="1" id="KW-0472">Membrane</keyword>
<organism evidence="2 3">
    <name type="scientific">Bacteroides cellulosilyticus DSM 14838</name>
    <dbReference type="NCBI Taxonomy" id="537012"/>
    <lineage>
        <taxon>Bacteria</taxon>
        <taxon>Pseudomonadati</taxon>
        <taxon>Bacteroidota</taxon>
        <taxon>Bacteroidia</taxon>
        <taxon>Bacteroidales</taxon>
        <taxon>Bacteroidaceae</taxon>
        <taxon>Bacteroides</taxon>
    </lineage>
</organism>
<protein>
    <submittedName>
        <fullName evidence="2">Uncharacterized protein</fullName>
    </submittedName>
</protein>
<dbReference type="EMBL" id="ACCH01000133">
    <property type="protein sequence ID" value="EEF90763.1"/>
    <property type="molecule type" value="Genomic_DNA"/>
</dbReference>
<sequence>MACERAWIYDLLRIKAVLSSVRGTSAWRTYGASTAQIRLGYGSDKKVSVKRLTLIIICIFAIDYGVTRRFRGGW</sequence>
<gene>
    <name evidence="2" type="ORF">BACCELL_01618</name>
</gene>
<keyword evidence="1" id="KW-0812">Transmembrane</keyword>
<evidence type="ECO:0000313" key="3">
    <source>
        <dbReference type="Proteomes" id="UP000003711"/>
    </source>
</evidence>
<dbReference type="Proteomes" id="UP000003711">
    <property type="component" value="Unassembled WGS sequence"/>
</dbReference>
<evidence type="ECO:0000313" key="2">
    <source>
        <dbReference type="EMBL" id="EEF90763.1"/>
    </source>
</evidence>
<evidence type="ECO:0000256" key="1">
    <source>
        <dbReference type="SAM" id="Phobius"/>
    </source>
</evidence>
<dbReference type="HOGENOM" id="CLU_2679876_0_0_10"/>
<reference evidence="2 3" key="2">
    <citation type="submission" date="2009-01" db="EMBL/GenBank/DDBJ databases">
        <title>Draft genome sequence of Bacteroides cellulosilyticus (DSM 14838).</title>
        <authorList>
            <person name="Sudarsanam P."/>
            <person name="Ley R."/>
            <person name="Guruge J."/>
            <person name="Turnbaugh P.J."/>
            <person name="Mahowald M."/>
            <person name="Liep D."/>
            <person name="Gordon J."/>
        </authorList>
    </citation>
    <scope>NUCLEOTIDE SEQUENCE [LARGE SCALE GENOMIC DNA]</scope>
    <source>
        <strain evidence="2 3">DSM 14838</strain>
    </source>
</reference>
<accession>E2NBG1</accession>